<gene>
    <name evidence="1" type="ORF">DFP76_11646</name>
</gene>
<proteinExistence type="predicted"/>
<reference evidence="1 2" key="1">
    <citation type="submission" date="2018-06" db="EMBL/GenBank/DDBJ databases">
        <title>Genomic Encyclopedia of Type Strains, Phase III (KMG-III): the genomes of soil and plant-associated and newly described type strains.</title>
        <authorList>
            <person name="Whitman W."/>
        </authorList>
    </citation>
    <scope>NUCLEOTIDE SEQUENCE [LARGE SCALE GENOMIC DNA]</scope>
    <source>
        <strain evidence="1 2">CECT 7732</strain>
    </source>
</reference>
<accession>A0A366CUN7</accession>
<dbReference type="EMBL" id="QNRF01000016">
    <property type="protein sequence ID" value="RBO78458.1"/>
    <property type="molecule type" value="Genomic_DNA"/>
</dbReference>
<dbReference type="RefSeq" id="WP_113875854.1">
    <property type="nucleotide sequence ID" value="NZ_QNRF01000016.1"/>
</dbReference>
<evidence type="ECO:0000313" key="2">
    <source>
        <dbReference type="Proteomes" id="UP000252086"/>
    </source>
</evidence>
<dbReference type="AlphaFoldDB" id="A0A366CUN7"/>
<keyword evidence="2" id="KW-1185">Reference proteome</keyword>
<protein>
    <submittedName>
        <fullName evidence="1">Uncharacterized protein</fullName>
    </submittedName>
</protein>
<name>A0A366CUN7_9GAMM</name>
<dbReference type="Proteomes" id="UP000252086">
    <property type="component" value="Unassembled WGS sequence"/>
</dbReference>
<organism evidence="1 2">
    <name type="scientific">Marinomonas aquiplantarum</name>
    <dbReference type="NCBI Taxonomy" id="491951"/>
    <lineage>
        <taxon>Bacteria</taxon>
        <taxon>Pseudomonadati</taxon>
        <taxon>Pseudomonadota</taxon>
        <taxon>Gammaproteobacteria</taxon>
        <taxon>Oceanospirillales</taxon>
        <taxon>Oceanospirillaceae</taxon>
        <taxon>Marinomonas</taxon>
    </lineage>
</organism>
<comment type="caution">
    <text evidence="1">The sequence shown here is derived from an EMBL/GenBank/DDBJ whole genome shotgun (WGS) entry which is preliminary data.</text>
</comment>
<sequence>MVLFFPAQQDLDCISQQGQILGKIKFDGVKEEYTFHPDNASVSLTEPERLSIAQRLSILCSGASSIPMQDDD</sequence>
<dbReference type="OrthoDB" id="6106530at2"/>
<evidence type="ECO:0000313" key="1">
    <source>
        <dbReference type="EMBL" id="RBO78458.1"/>
    </source>
</evidence>